<evidence type="ECO:0000256" key="3">
    <source>
        <dbReference type="ARBA" id="ARBA00023043"/>
    </source>
</evidence>
<keyword evidence="1 5" id="KW-0728">SH3 domain</keyword>
<name>A0A8S1H645_9PELO</name>
<evidence type="ECO:0000313" key="7">
    <source>
        <dbReference type="EMBL" id="CAD6190643.1"/>
    </source>
</evidence>
<dbReference type="PANTHER" id="PTHR24174">
    <property type="entry name" value="ANKYRIN REPEAT AND STERILE ALPHA MOTIF DOMAIN-CONTAINING PROTEIN 1"/>
    <property type="match status" value="1"/>
</dbReference>
<evidence type="ECO:0000256" key="5">
    <source>
        <dbReference type="PROSITE-ProRule" id="PRU00192"/>
    </source>
</evidence>
<dbReference type="Gene3D" id="2.30.30.40">
    <property type="entry name" value="SH3 Domains"/>
    <property type="match status" value="1"/>
</dbReference>
<dbReference type="EMBL" id="CAJGYM010000016">
    <property type="protein sequence ID" value="CAD6190643.1"/>
    <property type="molecule type" value="Genomic_DNA"/>
</dbReference>
<sequence>MRNRLPALSPIVPPVPDVLPVATTSLTTQLNFSFSRYLPIWPYFSLTSTQHLTHLLSLQKREVTGDLECSTSLHSAVQMGNSVMVADILAAKTVWVDEEDNKGKTALHYAMEQSCSDIAASLLKGGANVDCVDYEGVSPCHIACKEGMLDNFDLLFYRHADICAIDKSGKTPFDLACEYGQEKMLEKLIASCNPRETLIKSGETHTASALHLAAKNGHVHIVSRLLHYGWYIDRVTSMGSALHAAAGNGKAQVVRFLIYAGINTSLPNSAGNTAYEYAKKQATRNPITFKEIRFLLKVINPPSRICDICAASAKESRFQSDPVKTRAMCRVGTNYNTVSISSGGVARERRHCAANPQSSWISFVLRLCITSVLVPLPLRFTIAVGEVHLEKRCMTGGSKSFVHAKAIREHCGVKADELSFSVGDYIWVVERPGEGRWKGIVFGQKGNSRCGWFQANTVDIVDPPDRHVASPHIVMQWSRCSLCVWLTCHDEMHGLTQLLWQRNGEAPAGQMSLRIVLLTGLGSLHRTRHAVLRLASSSISRIPFFFPLLLAL</sequence>
<accession>A0A8S1H645</accession>
<dbReference type="InterPro" id="IPR036028">
    <property type="entry name" value="SH3-like_dom_sf"/>
</dbReference>
<dbReference type="Pfam" id="PF12796">
    <property type="entry name" value="Ank_2"/>
    <property type="match status" value="2"/>
</dbReference>
<evidence type="ECO:0000259" key="6">
    <source>
        <dbReference type="PROSITE" id="PS50002"/>
    </source>
</evidence>
<dbReference type="SMART" id="SM00326">
    <property type="entry name" value="SH3"/>
    <property type="match status" value="1"/>
</dbReference>
<dbReference type="CDD" id="cd00174">
    <property type="entry name" value="SH3"/>
    <property type="match status" value="1"/>
</dbReference>
<feature type="repeat" description="ANK" evidence="4">
    <location>
        <begin position="102"/>
        <end position="134"/>
    </location>
</feature>
<feature type="repeat" description="ANK" evidence="4">
    <location>
        <begin position="135"/>
        <end position="167"/>
    </location>
</feature>
<comment type="caution">
    <text evidence="7">The sequence shown here is derived from an EMBL/GenBank/DDBJ whole genome shotgun (WGS) entry which is preliminary data.</text>
</comment>
<dbReference type="InterPro" id="IPR036770">
    <property type="entry name" value="Ankyrin_rpt-contain_sf"/>
</dbReference>
<feature type="repeat" description="ANK" evidence="4">
    <location>
        <begin position="237"/>
        <end position="269"/>
    </location>
</feature>
<dbReference type="Gene3D" id="1.25.40.20">
    <property type="entry name" value="Ankyrin repeat-containing domain"/>
    <property type="match status" value="2"/>
</dbReference>
<dbReference type="SUPFAM" id="SSF50044">
    <property type="entry name" value="SH3-domain"/>
    <property type="match status" value="1"/>
</dbReference>
<dbReference type="InterPro" id="IPR033635">
    <property type="entry name" value="ANKS1/Caskin"/>
</dbReference>
<evidence type="ECO:0000256" key="2">
    <source>
        <dbReference type="ARBA" id="ARBA00022737"/>
    </source>
</evidence>
<dbReference type="SMART" id="SM00248">
    <property type="entry name" value="ANK"/>
    <property type="match status" value="6"/>
</dbReference>
<keyword evidence="2" id="KW-0677">Repeat</keyword>
<reference evidence="7" key="1">
    <citation type="submission" date="2020-10" db="EMBL/GenBank/DDBJ databases">
        <authorList>
            <person name="Kikuchi T."/>
        </authorList>
    </citation>
    <scope>NUCLEOTIDE SEQUENCE</scope>
    <source>
        <strain evidence="7">NKZ352</strain>
    </source>
</reference>
<dbReference type="Proteomes" id="UP000835052">
    <property type="component" value="Unassembled WGS sequence"/>
</dbReference>
<evidence type="ECO:0000256" key="1">
    <source>
        <dbReference type="ARBA" id="ARBA00022443"/>
    </source>
</evidence>
<keyword evidence="3 4" id="KW-0040">ANK repeat</keyword>
<proteinExistence type="predicted"/>
<protein>
    <recommendedName>
        <fullName evidence="6">SH3 domain-containing protein</fullName>
    </recommendedName>
</protein>
<gene>
    <name evidence="7" type="ORF">CAUJ_LOCUS6562</name>
</gene>
<dbReference type="SUPFAM" id="SSF48403">
    <property type="entry name" value="Ankyrin repeat"/>
    <property type="match status" value="1"/>
</dbReference>
<dbReference type="PANTHER" id="PTHR24174:SF16">
    <property type="entry name" value="CASKIN-2"/>
    <property type="match status" value="1"/>
</dbReference>
<dbReference type="PROSITE" id="PS50088">
    <property type="entry name" value="ANK_REPEAT"/>
    <property type="match status" value="4"/>
</dbReference>
<dbReference type="InterPro" id="IPR001452">
    <property type="entry name" value="SH3_domain"/>
</dbReference>
<evidence type="ECO:0000256" key="4">
    <source>
        <dbReference type="PROSITE-ProRule" id="PRU00023"/>
    </source>
</evidence>
<dbReference type="PROSITE" id="PS50002">
    <property type="entry name" value="SH3"/>
    <property type="match status" value="1"/>
</dbReference>
<feature type="repeat" description="ANK" evidence="4">
    <location>
        <begin position="205"/>
        <end position="237"/>
    </location>
</feature>
<dbReference type="InterPro" id="IPR002110">
    <property type="entry name" value="Ankyrin_rpt"/>
</dbReference>
<evidence type="ECO:0000313" key="8">
    <source>
        <dbReference type="Proteomes" id="UP000835052"/>
    </source>
</evidence>
<dbReference type="PROSITE" id="PS50297">
    <property type="entry name" value="ANK_REP_REGION"/>
    <property type="match status" value="3"/>
</dbReference>
<dbReference type="OrthoDB" id="6156898at2759"/>
<feature type="domain" description="SH3" evidence="6">
    <location>
        <begin position="399"/>
        <end position="463"/>
    </location>
</feature>
<dbReference type="AlphaFoldDB" id="A0A8S1H645"/>
<organism evidence="7 8">
    <name type="scientific">Caenorhabditis auriculariae</name>
    <dbReference type="NCBI Taxonomy" id="2777116"/>
    <lineage>
        <taxon>Eukaryota</taxon>
        <taxon>Metazoa</taxon>
        <taxon>Ecdysozoa</taxon>
        <taxon>Nematoda</taxon>
        <taxon>Chromadorea</taxon>
        <taxon>Rhabditida</taxon>
        <taxon>Rhabditina</taxon>
        <taxon>Rhabditomorpha</taxon>
        <taxon>Rhabditoidea</taxon>
        <taxon>Rhabditidae</taxon>
        <taxon>Peloderinae</taxon>
        <taxon>Caenorhabditis</taxon>
    </lineage>
</organism>
<dbReference type="Pfam" id="PF13637">
    <property type="entry name" value="Ank_4"/>
    <property type="match status" value="1"/>
</dbReference>
<keyword evidence="8" id="KW-1185">Reference proteome</keyword>